<evidence type="ECO:0000259" key="2">
    <source>
        <dbReference type="Pfam" id="PF07853"/>
    </source>
</evidence>
<dbReference type="EMBL" id="CP001116">
    <property type="protein sequence ID" value="ACO47890.1"/>
    <property type="molecule type" value="Genomic_DNA"/>
</dbReference>
<keyword evidence="1" id="KW-1133">Transmembrane helix</keyword>
<evidence type="ECO:0000256" key="1">
    <source>
        <dbReference type="SAM" id="Phobius"/>
    </source>
</evidence>
<organism evidence="3 4">
    <name type="scientific">Deinococcus deserti (strain DSM 17065 / CIP 109153 / LMG 22923 / VCD115)</name>
    <dbReference type="NCBI Taxonomy" id="546414"/>
    <lineage>
        <taxon>Bacteria</taxon>
        <taxon>Thermotogati</taxon>
        <taxon>Deinococcota</taxon>
        <taxon>Deinococci</taxon>
        <taxon>Deinococcales</taxon>
        <taxon>Deinococcaceae</taxon>
        <taxon>Deinococcus</taxon>
    </lineage>
</organism>
<dbReference type="AlphaFoldDB" id="C1D3A1"/>
<dbReference type="KEGG" id="ddr:Deide_2p02170"/>
<evidence type="ECO:0000313" key="3">
    <source>
        <dbReference type="EMBL" id="ACO47890.1"/>
    </source>
</evidence>
<dbReference type="Pfam" id="PF07853">
    <property type="entry name" value="DUF1648"/>
    <property type="match status" value="1"/>
</dbReference>
<protein>
    <recommendedName>
        <fullName evidence="2">DUF1648 domain-containing protein</fullName>
    </recommendedName>
</protein>
<dbReference type="RefSeq" id="WP_012695360.1">
    <property type="nucleotide sequence ID" value="NC_012529.1"/>
</dbReference>
<feature type="transmembrane region" description="Helical" evidence="1">
    <location>
        <begin position="47"/>
        <end position="66"/>
    </location>
</feature>
<gene>
    <name evidence="3" type="ordered locus">Deide_2p02170</name>
</gene>
<reference evidence="3 4" key="1">
    <citation type="journal article" date="2009" name="PLoS Genet.">
        <title>Alliance of proteomics and genomics to unravel the specificities of Sahara bacterium Deinococcus deserti.</title>
        <authorList>
            <person name="de Groot A."/>
            <person name="Dulermo R."/>
            <person name="Ortet P."/>
            <person name="Blanchard L."/>
            <person name="Guerin P."/>
            <person name="Fernandez B."/>
            <person name="Vacherie B."/>
            <person name="Dossat C."/>
            <person name="Jolivet E."/>
            <person name="Siguier P."/>
            <person name="Chandler M."/>
            <person name="Barakat M."/>
            <person name="Dedieu A."/>
            <person name="Barbe V."/>
            <person name="Heulin T."/>
            <person name="Sommer S."/>
            <person name="Achouak W."/>
            <person name="Armengaud J."/>
        </authorList>
    </citation>
    <scope>NUCLEOTIDE SEQUENCE [LARGE SCALE GENOMIC DNA]</scope>
    <source>
        <strain evidence="4">DSM 17065 / CIP 109153 / LMG 22923 / VCD115</strain>
        <plasmid evidence="4">pDeide2</plasmid>
    </source>
</reference>
<dbReference type="InterPro" id="IPR012867">
    <property type="entry name" value="DUF1648"/>
</dbReference>
<dbReference type="HOGENOM" id="CLU_1238556_0_0_0"/>
<keyword evidence="3" id="KW-0614">Plasmid</keyword>
<keyword evidence="4" id="KW-1185">Reference proteome</keyword>
<feature type="transmembrane region" description="Helical" evidence="1">
    <location>
        <begin position="166"/>
        <end position="186"/>
    </location>
</feature>
<proteinExistence type="predicted"/>
<feature type="domain" description="DUF1648" evidence="2">
    <location>
        <begin position="14"/>
        <end position="58"/>
    </location>
</feature>
<dbReference type="OrthoDB" id="69861at2"/>
<dbReference type="Proteomes" id="UP000002208">
    <property type="component" value="Plasmid 2"/>
</dbReference>
<feature type="transmembrane region" description="Helical" evidence="1">
    <location>
        <begin position="78"/>
        <end position="100"/>
    </location>
</feature>
<name>C1D3A1_DEIDV</name>
<sequence length="195" mass="20758">MRTLPAWLLFLPFGLSFAVGVWALPQQSSRIPIHWGPSGQPDRWGSPLEGLFMLPGVLLFTSLLVLAASPARPTSAPLLRVSVLGLGLLALAHTTAQAFGWDSFRATMMGLGVLFILMGPALAQSEPSSLSGPPLSASTLRRLGRAWLTYGTAVVFMSLLAPQASWMTATVLLGLGGILLFVVLGARHDRRRTTG</sequence>
<geneLocation type="plasmid" evidence="4">
    <name>pDeide2</name>
</geneLocation>
<evidence type="ECO:0000313" key="4">
    <source>
        <dbReference type="Proteomes" id="UP000002208"/>
    </source>
</evidence>
<keyword evidence="1" id="KW-0812">Transmembrane</keyword>
<accession>C1D3A1</accession>
<keyword evidence="1" id="KW-0472">Membrane</keyword>